<keyword evidence="2" id="KW-0472">Membrane</keyword>
<dbReference type="SUPFAM" id="SSF52540">
    <property type="entry name" value="P-loop containing nucleoside triphosphate hydrolases"/>
    <property type="match status" value="1"/>
</dbReference>
<keyword evidence="1" id="KW-0813">Transport</keyword>
<keyword evidence="2" id="KW-1003">Cell membrane</keyword>
<dbReference type="GO" id="GO:0022857">
    <property type="term" value="F:transmembrane transporter activity"/>
    <property type="evidence" value="ECO:0007669"/>
    <property type="project" value="TreeGrafter"/>
</dbReference>
<dbReference type="PROSITE" id="PS50893">
    <property type="entry name" value="ABC_TRANSPORTER_2"/>
    <property type="match status" value="1"/>
</dbReference>
<keyword evidence="5" id="KW-1278">Translocase</keyword>
<evidence type="ECO:0000313" key="9">
    <source>
        <dbReference type="Proteomes" id="UP000233491"/>
    </source>
</evidence>
<feature type="domain" description="ABC transporter" evidence="7">
    <location>
        <begin position="2"/>
        <end position="218"/>
    </location>
</feature>
<evidence type="ECO:0000256" key="6">
    <source>
        <dbReference type="ARBA" id="ARBA00038388"/>
    </source>
</evidence>
<dbReference type="PROSITE" id="PS00211">
    <property type="entry name" value="ABC_TRANSPORTER_1"/>
    <property type="match status" value="1"/>
</dbReference>
<protein>
    <submittedName>
        <fullName evidence="8">Macrolide ABC transporter ATP-binding protein</fullName>
    </submittedName>
</protein>
<dbReference type="GO" id="GO:0098796">
    <property type="term" value="C:membrane protein complex"/>
    <property type="evidence" value="ECO:0007669"/>
    <property type="project" value="UniProtKB-ARBA"/>
</dbReference>
<dbReference type="AlphaFoldDB" id="A0A1I4UUE0"/>
<keyword evidence="9" id="KW-1185">Reference proteome</keyword>
<evidence type="ECO:0000256" key="4">
    <source>
        <dbReference type="ARBA" id="ARBA00022840"/>
    </source>
</evidence>
<reference evidence="8 9" key="1">
    <citation type="submission" date="2017-12" db="EMBL/GenBank/DDBJ databases">
        <title>Anaerobic carbon monoxide metabolism by Pleomorphomonas carboxyditropha sp. nov., a new mesophilic hydrogenogenic carboxidotroph.</title>
        <authorList>
            <person name="Esquivel-Elizondo S."/>
            <person name="Krajmalnik-Brown R."/>
        </authorList>
    </citation>
    <scope>NUCLEOTIDE SEQUENCE [LARGE SCALE GENOMIC DNA]</scope>
    <source>
        <strain evidence="8 9">R5-392</strain>
    </source>
</reference>
<dbReference type="CDD" id="cd03255">
    <property type="entry name" value="ABC_MJ0796_LolCDE_FtsE"/>
    <property type="match status" value="1"/>
</dbReference>
<dbReference type="InterPro" id="IPR003593">
    <property type="entry name" value="AAA+_ATPase"/>
</dbReference>
<name>A0A1I4UUE0_9HYPH</name>
<keyword evidence="2" id="KW-0997">Cell inner membrane</keyword>
<dbReference type="Gene3D" id="3.40.50.300">
    <property type="entry name" value="P-loop containing nucleotide triphosphate hydrolases"/>
    <property type="match status" value="1"/>
</dbReference>
<dbReference type="InterPro" id="IPR017911">
    <property type="entry name" value="MacB-like_ATP-bd"/>
</dbReference>
<keyword evidence="4 8" id="KW-0067">ATP-binding</keyword>
<dbReference type="GO" id="GO:0005524">
    <property type="term" value="F:ATP binding"/>
    <property type="evidence" value="ECO:0007669"/>
    <property type="project" value="UniProtKB-KW"/>
</dbReference>
<evidence type="ECO:0000256" key="1">
    <source>
        <dbReference type="ARBA" id="ARBA00022448"/>
    </source>
</evidence>
<dbReference type="EMBL" id="PJNW01000004">
    <property type="protein sequence ID" value="PKR89811.1"/>
    <property type="molecule type" value="Genomic_DNA"/>
</dbReference>
<dbReference type="RefSeq" id="WP_101288611.1">
    <property type="nucleotide sequence ID" value="NZ_FOUQ01000009.1"/>
</dbReference>
<dbReference type="Proteomes" id="UP000233491">
    <property type="component" value="Unassembled WGS sequence"/>
</dbReference>
<sequence>MFQLANITKAYRTRDGQRLDILRGIDLTIGEGDYVAIVGGSGTGKSTLMNILGLLDRPDGGSFRFHGDEIASIAEPERARLRNRCIGFVFQQFHLLPRTTALDNVCLPLLYGPWDSPRRRAAEALAKVGLADRISHTPEQLSGGQQQRVAIARALVTDPTLLLADEPTGNLDPATTGEILSLFDTLNEAGTTIVLITHDSEVARRARRTLRLQGGVLF</sequence>
<dbReference type="PANTHER" id="PTHR24220:SF86">
    <property type="entry name" value="ABC TRANSPORTER ABCH.1"/>
    <property type="match status" value="1"/>
</dbReference>
<organism evidence="8 9">
    <name type="scientific">Pleomorphomonas diazotrophica</name>
    <dbReference type="NCBI Taxonomy" id="1166257"/>
    <lineage>
        <taxon>Bacteria</taxon>
        <taxon>Pseudomonadati</taxon>
        <taxon>Pseudomonadota</taxon>
        <taxon>Alphaproteobacteria</taxon>
        <taxon>Hyphomicrobiales</taxon>
        <taxon>Pleomorphomonadaceae</taxon>
        <taxon>Pleomorphomonas</taxon>
    </lineage>
</organism>
<proteinExistence type="inferred from homology"/>
<dbReference type="SMART" id="SM00382">
    <property type="entry name" value="AAA"/>
    <property type="match status" value="1"/>
</dbReference>
<dbReference type="FunFam" id="3.40.50.300:FF:000032">
    <property type="entry name" value="Export ABC transporter ATP-binding protein"/>
    <property type="match status" value="1"/>
</dbReference>
<dbReference type="PANTHER" id="PTHR24220">
    <property type="entry name" value="IMPORT ATP-BINDING PROTEIN"/>
    <property type="match status" value="1"/>
</dbReference>
<evidence type="ECO:0000256" key="5">
    <source>
        <dbReference type="ARBA" id="ARBA00022967"/>
    </source>
</evidence>
<comment type="caution">
    <text evidence="8">The sequence shown here is derived from an EMBL/GenBank/DDBJ whole genome shotgun (WGS) entry which is preliminary data.</text>
</comment>
<evidence type="ECO:0000313" key="8">
    <source>
        <dbReference type="EMBL" id="PKR89811.1"/>
    </source>
</evidence>
<dbReference type="InterPro" id="IPR017871">
    <property type="entry name" value="ABC_transporter-like_CS"/>
</dbReference>
<dbReference type="Pfam" id="PF00005">
    <property type="entry name" value="ABC_tran"/>
    <property type="match status" value="1"/>
</dbReference>
<dbReference type="InterPro" id="IPR015854">
    <property type="entry name" value="ABC_transpr_LolD-like"/>
</dbReference>
<gene>
    <name evidence="8" type="ORF">CXZ10_07900</name>
</gene>
<dbReference type="OrthoDB" id="9786950at2"/>
<dbReference type="InterPro" id="IPR003439">
    <property type="entry name" value="ABC_transporter-like_ATP-bd"/>
</dbReference>
<comment type="similarity">
    <text evidence="6">Belongs to the ABC transporter superfamily. Macrolide exporter (TC 3.A.1.122) family.</text>
</comment>
<dbReference type="GO" id="GO:0016887">
    <property type="term" value="F:ATP hydrolysis activity"/>
    <property type="evidence" value="ECO:0007669"/>
    <property type="project" value="InterPro"/>
</dbReference>
<evidence type="ECO:0000256" key="2">
    <source>
        <dbReference type="ARBA" id="ARBA00022519"/>
    </source>
</evidence>
<evidence type="ECO:0000256" key="3">
    <source>
        <dbReference type="ARBA" id="ARBA00022741"/>
    </source>
</evidence>
<dbReference type="InterPro" id="IPR027417">
    <property type="entry name" value="P-loop_NTPase"/>
</dbReference>
<evidence type="ECO:0000259" key="7">
    <source>
        <dbReference type="PROSITE" id="PS50893"/>
    </source>
</evidence>
<dbReference type="GO" id="GO:0005886">
    <property type="term" value="C:plasma membrane"/>
    <property type="evidence" value="ECO:0007669"/>
    <property type="project" value="TreeGrafter"/>
</dbReference>
<accession>A0A1I4UUE0</accession>
<keyword evidence="3" id="KW-0547">Nucleotide-binding</keyword>